<dbReference type="InterPro" id="IPR009057">
    <property type="entry name" value="Homeodomain-like_sf"/>
</dbReference>
<feature type="DNA-binding region" description="Homeobox" evidence="5">
    <location>
        <begin position="3"/>
        <end position="49"/>
    </location>
</feature>
<dbReference type="PANTHER" id="PTHR24333">
    <property type="entry name" value="HOMEO BOX HB9 LIKE A-RELATED"/>
    <property type="match status" value="1"/>
</dbReference>
<dbReference type="CDD" id="cd00086">
    <property type="entry name" value="homeodomain"/>
    <property type="match status" value="1"/>
</dbReference>
<dbReference type="SUPFAM" id="SSF46689">
    <property type="entry name" value="Homeodomain-like"/>
    <property type="match status" value="1"/>
</dbReference>
<evidence type="ECO:0000256" key="5">
    <source>
        <dbReference type="PROSITE-ProRule" id="PRU00108"/>
    </source>
</evidence>
<feature type="compositionally biased region" description="Pro residues" evidence="7">
    <location>
        <begin position="152"/>
        <end position="161"/>
    </location>
</feature>
<dbReference type="PROSITE" id="PS00027">
    <property type="entry name" value="HOMEOBOX_1"/>
    <property type="match status" value="1"/>
</dbReference>
<organism evidence="9">
    <name type="scientific">Clastoptera arizonana</name>
    <name type="common">Arizona spittle bug</name>
    <dbReference type="NCBI Taxonomy" id="38151"/>
    <lineage>
        <taxon>Eukaryota</taxon>
        <taxon>Metazoa</taxon>
        <taxon>Ecdysozoa</taxon>
        <taxon>Arthropoda</taxon>
        <taxon>Hexapoda</taxon>
        <taxon>Insecta</taxon>
        <taxon>Pterygota</taxon>
        <taxon>Neoptera</taxon>
        <taxon>Paraneoptera</taxon>
        <taxon>Hemiptera</taxon>
        <taxon>Auchenorrhyncha</taxon>
        <taxon>Cercopoidea</taxon>
        <taxon>Clastopteridae</taxon>
        <taxon>Clastoptera</taxon>
    </lineage>
</organism>
<dbReference type="InterPro" id="IPR001356">
    <property type="entry name" value="HD"/>
</dbReference>
<evidence type="ECO:0000313" key="9">
    <source>
        <dbReference type="EMBL" id="JAS29655.1"/>
    </source>
</evidence>
<dbReference type="EMBL" id="GEDC01007643">
    <property type="protein sequence ID" value="JAS29655.1"/>
    <property type="molecule type" value="Transcribed_RNA"/>
</dbReference>
<dbReference type="SMART" id="SM00389">
    <property type="entry name" value="HOX"/>
    <property type="match status" value="1"/>
</dbReference>
<feature type="region of interest" description="Disordered" evidence="7">
    <location>
        <begin position="40"/>
        <end position="161"/>
    </location>
</feature>
<dbReference type="AlphaFoldDB" id="A0A1B6DVG4"/>
<proteinExistence type="predicted"/>
<dbReference type="GO" id="GO:0000981">
    <property type="term" value="F:DNA-binding transcription factor activity, RNA polymerase II-specific"/>
    <property type="evidence" value="ECO:0007669"/>
    <property type="project" value="InterPro"/>
</dbReference>
<dbReference type="InterPro" id="IPR000047">
    <property type="entry name" value="HTH_motif"/>
</dbReference>
<evidence type="ECO:0000256" key="6">
    <source>
        <dbReference type="RuleBase" id="RU000682"/>
    </source>
</evidence>
<feature type="non-terminal residue" evidence="9">
    <location>
        <position position="1"/>
    </location>
</feature>
<sequence length="161" mass="17522">QIFELERQFEVKKYLSSSERADMAKLLGVTETQVKIWFQNRRTKWKKHDNISNAEAAEHKTVPAPGTKPEVSGKKSGGSSGEGEEHSSMDGSESCFSEADSKPAVPASPSPPPQQSPQVPSQKSPQVPPQLSPQVPPQKSPQVPQQQLSPQVPQPPLHTPS</sequence>
<feature type="compositionally biased region" description="Pro residues" evidence="7">
    <location>
        <begin position="126"/>
        <end position="139"/>
    </location>
</feature>
<comment type="subcellular location">
    <subcellularLocation>
        <location evidence="1 5 6">Nucleus</location>
    </subcellularLocation>
</comment>
<gene>
    <name evidence="9" type="ORF">g.44653</name>
</gene>
<dbReference type="PRINTS" id="PR00031">
    <property type="entry name" value="HTHREPRESSR"/>
</dbReference>
<dbReference type="PROSITE" id="PS50071">
    <property type="entry name" value="HOMEOBOX_2"/>
    <property type="match status" value="1"/>
</dbReference>
<keyword evidence="2 5" id="KW-0238">DNA-binding</keyword>
<feature type="compositionally biased region" description="Low complexity" evidence="7">
    <location>
        <begin position="116"/>
        <end position="125"/>
    </location>
</feature>
<dbReference type="GO" id="GO:0005634">
    <property type="term" value="C:nucleus"/>
    <property type="evidence" value="ECO:0007669"/>
    <property type="project" value="UniProtKB-SubCell"/>
</dbReference>
<evidence type="ECO:0000256" key="4">
    <source>
        <dbReference type="ARBA" id="ARBA00023242"/>
    </source>
</evidence>
<feature type="domain" description="Homeobox" evidence="8">
    <location>
        <begin position="1"/>
        <end position="48"/>
    </location>
</feature>
<feature type="compositionally biased region" description="Pro residues" evidence="7">
    <location>
        <begin position="106"/>
        <end position="115"/>
    </location>
</feature>
<dbReference type="GO" id="GO:0003677">
    <property type="term" value="F:DNA binding"/>
    <property type="evidence" value="ECO:0007669"/>
    <property type="project" value="UniProtKB-UniRule"/>
</dbReference>
<dbReference type="PANTHER" id="PTHR24333:SF5">
    <property type="entry name" value="VENT HOMEOBOX"/>
    <property type="match status" value="1"/>
</dbReference>
<dbReference type="Pfam" id="PF00046">
    <property type="entry name" value="Homeodomain"/>
    <property type="match status" value="1"/>
</dbReference>
<evidence type="ECO:0000256" key="3">
    <source>
        <dbReference type="ARBA" id="ARBA00023155"/>
    </source>
</evidence>
<dbReference type="InterPro" id="IPR050848">
    <property type="entry name" value="Homeobox_TF"/>
</dbReference>
<name>A0A1B6DVG4_9HEMI</name>
<protein>
    <recommendedName>
        <fullName evidence="8">Homeobox domain-containing protein</fullName>
    </recommendedName>
</protein>
<dbReference type="Gene3D" id="1.10.10.60">
    <property type="entry name" value="Homeodomain-like"/>
    <property type="match status" value="1"/>
</dbReference>
<evidence type="ECO:0000259" key="8">
    <source>
        <dbReference type="PROSITE" id="PS50071"/>
    </source>
</evidence>
<keyword evidence="4 5" id="KW-0539">Nucleus</keyword>
<dbReference type="InterPro" id="IPR020479">
    <property type="entry name" value="HD_metazoa"/>
</dbReference>
<feature type="compositionally biased region" description="Low complexity" evidence="7">
    <location>
        <begin position="140"/>
        <end position="151"/>
    </location>
</feature>
<keyword evidence="3 5" id="KW-0371">Homeobox</keyword>
<evidence type="ECO:0000256" key="7">
    <source>
        <dbReference type="SAM" id="MobiDB-lite"/>
    </source>
</evidence>
<dbReference type="PRINTS" id="PR00024">
    <property type="entry name" value="HOMEOBOX"/>
</dbReference>
<evidence type="ECO:0000256" key="1">
    <source>
        <dbReference type="ARBA" id="ARBA00004123"/>
    </source>
</evidence>
<accession>A0A1B6DVG4</accession>
<evidence type="ECO:0000256" key="2">
    <source>
        <dbReference type="ARBA" id="ARBA00023125"/>
    </source>
</evidence>
<reference evidence="9" key="1">
    <citation type="submission" date="2015-12" db="EMBL/GenBank/DDBJ databases">
        <title>De novo transcriptome assembly of four potential Pierce s Disease insect vectors from Arizona vineyards.</title>
        <authorList>
            <person name="Tassone E.E."/>
        </authorList>
    </citation>
    <scope>NUCLEOTIDE SEQUENCE</scope>
</reference>
<dbReference type="InterPro" id="IPR017970">
    <property type="entry name" value="Homeobox_CS"/>
</dbReference>